<proteinExistence type="predicted"/>
<name>A0A0F8Z7N9_9ZZZZ</name>
<accession>A0A0F8Z7N9</accession>
<comment type="caution">
    <text evidence="1">The sequence shown here is derived from an EMBL/GenBank/DDBJ whole genome shotgun (WGS) entry which is preliminary data.</text>
</comment>
<protein>
    <submittedName>
        <fullName evidence="1">Uncharacterized protein</fullName>
    </submittedName>
</protein>
<feature type="non-terminal residue" evidence="1">
    <location>
        <position position="1"/>
    </location>
</feature>
<organism evidence="1">
    <name type="scientific">marine sediment metagenome</name>
    <dbReference type="NCBI Taxonomy" id="412755"/>
    <lineage>
        <taxon>unclassified sequences</taxon>
        <taxon>metagenomes</taxon>
        <taxon>ecological metagenomes</taxon>
    </lineage>
</organism>
<reference evidence="1" key="1">
    <citation type="journal article" date="2015" name="Nature">
        <title>Complex archaea that bridge the gap between prokaryotes and eukaryotes.</title>
        <authorList>
            <person name="Spang A."/>
            <person name="Saw J.H."/>
            <person name="Jorgensen S.L."/>
            <person name="Zaremba-Niedzwiedzka K."/>
            <person name="Martijn J."/>
            <person name="Lind A.E."/>
            <person name="van Eijk R."/>
            <person name="Schleper C."/>
            <person name="Guy L."/>
            <person name="Ettema T.J."/>
        </authorList>
    </citation>
    <scope>NUCLEOTIDE SEQUENCE</scope>
</reference>
<dbReference type="AlphaFoldDB" id="A0A0F8Z7N9"/>
<evidence type="ECO:0000313" key="1">
    <source>
        <dbReference type="EMBL" id="KKK82015.1"/>
    </source>
</evidence>
<gene>
    <name evidence="1" type="ORF">LCGC14_2807610</name>
</gene>
<sequence>GEVIMTTRFAPDFTQVSAGMKVFPRGEYELTVTKVKPIAYFKKDEDGEPTDVFVSGCQVNVEMIGRLLNDGSLDRTDEGESVVPLRLYVHNEKGWGMTKSAIMAILGYTRDEEASFNGDQGDADFSVDGEGDEATLGSSWDKLTGQHFIVTLDKRLYKGREQQDTGSLSPVK</sequence>
<dbReference type="EMBL" id="LAZR01052866">
    <property type="protein sequence ID" value="KKK82015.1"/>
    <property type="molecule type" value="Genomic_DNA"/>
</dbReference>